<dbReference type="AlphaFoldDB" id="A0A5Q0P274"/>
<sequence length="170" mass="19388">MTEQNTTHQEREKLWELIKDVRFCMISHQTNAQDIHAQPMTMLNSEKLDESENLYFLLKDSNDIVTAIQAGHKQIGLAFSKPSDDIYVSISAHGSISTDQALIEKLWNPWAENWFDGKDDPTVRVLVAKAISAEYWNVTDNKVTSLFKVLKANVTGKTEEPNSEHQKLEL</sequence>
<evidence type="ECO:0000259" key="1">
    <source>
        <dbReference type="Pfam" id="PF16242"/>
    </source>
</evidence>
<reference evidence="4 5" key="1">
    <citation type="submission" date="2019-10" db="EMBL/GenBank/DDBJ databases">
        <authorList>
            <person name="Dong K."/>
        </authorList>
    </citation>
    <scope>NUCLEOTIDE SEQUENCE [LARGE SCALE GENOMIC DNA]</scope>
    <source>
        <strain evidence="4">dk386</strain>
        <strain evidence="3">Dk386</strain>
        <strain evidence="5">dk771</strain>
        <strain evidence="2">Dk771</strain>
    </source>
</reference>
<evidence type="ECO:0000313" key="4">
    <source>
        <dbReference type="Proteomes" id="UP000327478"/>
    </source>
</evidence>
<name>A0A5Q0P274_9GAMM</name>
<accession>A0A5Q0P274</accession>
<evidence type="ECO:0000313" key="5">
    <source>
        <dbReference type="Proteomes" id="UP000480556"/>
    </source>
</evidence>
<dbReference type="Proteomes" id="UP000327478">
    <property type="component" value="Chromosome"/>
</dbReference>
<dbReference type="Gene3D" id="2.30.110.10">
    <property type="entry name" value="Electron Transport, Fmn-binding Protein, Chain A"/>
    <property type="match status" value="1"/>
</dbReference>
<gene>
    <name evidence="3" type="ORF">GFH30_07320</name>
    <name evidence="2" type="ORF">GHJ48_02285</name>
</gene>
<dbReference type="Pfam" id="PF16242">
    <property type="entry name" value="Pyrid_ox_like"/>
    <property type="match status" value="1"/>
</dbReference>
<dbReference type="Proteomes" id="UP000480556">
    <property type="component" value="Unassembled WGS sequence"/>
</dbReference>
<dbReference type="InterPro" id="IPR012349">
    <property type="entry name" value="Split_barrel_FMN-bd"/>
</dbReference>
<dbReference type="PANTHER" id="PTHR34818:SF1">
    <property type="entry name" value="PROTEIN BLI-3"/>
    <property type="match status" value="1"/>
</dbReference>
<dbReference type="EMBL" id="WITK01000002">
    <property type="protein sequence ID" value="MQW91240.1"/>
    <property type="molecule type" value="Genomic_DNA"/>
</dbReference>
<feature type="domain" description="General stress protein FMN-binding split barrel" evidence="1">
    <location>
        <begin position="10"/>
        <end position="158"/>
    </location>
</feature>
<dbReference type="EMBL" id="CP045650">
    <property type="protein sequence ID" value="QGA11209.1"/>
    <property type="molecule type" value="Genomic_DNA"/>
</dbReference>
<dbReference type="InterPro" id="IPR052917">
    <property type="entry name" value="Stress-Dev_Protein"/>
</dbReference>
<protein>
    <submittedName>
        <fullName evidence="2">General stress protein</fullName>
    </submittedName>
</protein>
<keyword evidence="4" id="KW-1185">Reference proteome</keyword>
<dbReference type="PANTHER" id="PTHR34818">
    <property type="entry name" value="PROTEIN BLI-3"/>
    <property type="match status" value="1"/>
</dbReference>
<proteinExistence type="predicted"/>
<evidence type="ECO:0000313" key="2">
    <source>
        <dbReference type="EMBL" id="MQW91240.1"/>
    </source>
</evidence>
<dbReference type="InterPro" id="IPR038725">
    <property type="entry name" value="YdaG_split_barrel_FMN-bd"/>
</dbReference>
<organism evidence="2 5">
    <name type="scientific">Acinetobacter wanghuae</name>
    <dbReference type="NCBI Taxonomy" id="2662362"/>
    <lineage>
        <taxon>Bacteria</taxon>
        <taxon>Pseudomonadati</taxon>
        <taxon>Pseudomonadota</taxon>
        <taxon>Gammaproteobacteria</taxon>
        <taxon>Moraxellales</taxon>
        <taxon>Moraxellaceae</taxon>
        <taxon>Acinetobacter</taxon>
    </lineage>
</organism>
<dbReference type="RefSeq" id="WP_153371602.1">
    <property type="nucleotide sequence ID" value="NZ_CP045650.1"/>
</dbReference>
<dbReference type="SUPFAM" id="SSF50475">
    <property type="entry name" value="FMN-binding split barrel"/>
    <property type="match status" value="1"/>
</dbReference>
<evidence type="ECO:0000313" key="3">
    <source>
        <dbReference type="EMBL" id="QGA11209.1"/>
    </source>
</evidence>